<keyword evidence="1" id="KW-0732">Signal</keyword>
<feature type="domain" description="Secretion system C-terminal sorting" evidence="2">
    <location>
        <begin position="578"/>
        <end position="653"/>
    </location>
</feature>
<evidence type="ECO:0000256" key="1">
    <source>
        <dbReference type="SAM" id="SignalP"/>
    </source>
</evidence>
<name>A0A562SQU9_9BACT</name>
<dbReference type="Pfam" id="PF18962">
    <property type="entry name" value="Por_Secre_tail"/>
    <property type="match status" value="1"/>
</dbReference>
<gene>
    <name evidence="3" type="ORF">IQ13_1749</name>
</gene>
<reference evidence="3 4" key="1">
    <citation type="journal article" date="2015" name="Stand. Genomic Sci.">
        <title>Genomic Encyclopedia of Bacterial and Archaeal Type Strains, Phase III: the genomes of soil and plant-associated and newly described type strains.</title>
        <authorList>
            <person name="Whitman W.B."/>
            <person name="Woyke T."/>
            <person name="Klenk H.P."/>
            <person name="Zhou Y."/>
            <person name="Lilburn T.G."/>
            <person name="Beck B.J."/>
            <person name="De Vos P."/>
            <person name="Vandamme P."/>
            <person name="Eisen J.A."/>
            <person name="Garrity G."/>
            <person name="Hugenholtz P."/>
            <person name="Kyrpides N.C."/>
        </authorList>
    </citation>
    <scope>NUCLEOTIDE SEQUENCE [LARGE SCALE GENOMIC DNA]</scope>
    <source>
        <strain evidence="3 4">CGMCC 1.7271</strain>
    </source>
</reference>
<dbReference type="RefSeq" id="WP_144885931.1">
    <property type="nucleotide sequence ID" value="NZ_VLLE01000003.1"/>
</dbReference>
<dbReference type="Proteomes" id="UP000316167">
    <property type="component" value="Unassembled WGS sequence"/>
</dbReference>
<accession>A0A562SQU9</accession>
<evidence type="ECO:0000313" key="3">
    <source>
        <dbReference type="EMBL" id="TWI83637.1"/>
    </source>
</evidence>
<feature type="signal peptide" evidence="1">
    <location>
        <begin position="1"/>
        <end position="21"/>
    </location>
</feature>
<proteinExistence type="predicted"/>
<organism evidence="3 4">
    <name type="scientific">Lacibacter cauensis</name>
    <dbReference type="NCBI Taxonomy" id="510947"/>
    <lineage>
        <taxon>Bacteria</taxon>
        <taxon>Pseudomonadati</taxon>
        <taxon>Bacteroidota</taxon>
        <taxon>Chitinophagia</taxon>
        <taxon>Chitinophagales</taxon>
        <taxon>Chitinophagaceae</taxon>
        <taxon>Lacibacter</taxon>
    </lineage>
</organism>
<comment type="caution">
    <text evidence="3">The sequence shown here is derived from an EMBL/GenBank/DDBJ whole genome shotgun (WGS) entry which is preliminary data.</text>
</comment>
<sequence>MKQLLLSLFLLIFIGHENLTAQITTPQIKARFGIDADLRSNFFNGFAQVGNDDWFSSTNVVGPGVGDFIIDTTGAAYIVSRYASTPSTRNLPLFRNMRFPQFSVLNGMLLIDAIFIRDHHGDDSTMFASGSNKNGMNPNTWTTPVAQSVPDKNEILDMFMHVRRDGDGSETNDSLWLFGGVSIENTTGDRYFDYEMYQTDIYYDKPNLNFKGYGPDAGHTTWKFDAAGNILTPGDIILTAEYQSSSLTALEARIWIHKSSLLITPTAFNWTGSFDGADAGAVYGYAGISPKTAGAFYTGMTSSNNTWAGPFKLVLGNQSVVDNYSSKQFMEFSVNLSKLGLDPLVRTGDACGLPFRRILVKSRSSTSFTSALKDFVGPFSFFRAPAADVATDFPSLCPGGAADIWVTNALSTSLYTWSTINGNIVGSNIGDRINVDQPGTYVVSQVLMDSCGSTYATDTIQLTMQNFCEVLSNKPFNLNARLQNKTAWVSWNTSSEEGVAYYELQRSDNGREYYTVGNRIAPRSGGAYLELDNLDDYDPSQVFYRVKYVASSGGKIYYTNAVRLYLRRNNSYTLTVAPNPVHEQFRISFTADRMANAEITITNSSGALVYRAMEQIKPGTNEWQISNTANWSNGQYIVQLQLGNEVFRKRLIVTHQ</sequence>
<feature type="chain" id="PRO_5021889552" evidence="1">
    <location>
        <begin position="22"/>
        <end position="656"/>
    </location>
</feature>
<protein>
    <submittedName>
        <fullName evidence="3">Putative secreted protein (Por secretion system target)</fullName>
    </submittedName>
</protein>
<dbReference type="EMBL" id="VLLE01000003">
    <property type="protein sequence ID" value="TWI83637.1"/>
    <property type="molecule type" value="Genomic_DNA"/>
</dbReference>
<dbReference type="OrthoDB" id="599464at2"/>
<dbReference type="InterPro" id="IPR026444">
    <property type="entry name" value="Secre_tail"/>
</dbReference>
<dbReference type="NCBIfam" id="TIGR04183">
    <property type="entry name" value="Por_Secre_tail"/>
    <property type="match status" value="1"/>
</dbReference>
<dbReference type="AlphaFoldDB" id="A0A562SQU9"/>
<keyword evidence="4" id="KW-1185">Reference proteome</keyword>
<evidence type="ECO:0000313" key="4">
    <source>
        <dbReference type="Proteomes" id="UP000316167"/>
    </source>
</evidence>
<evidence type="ECO:0000259" key="2">
    <source>
        <dbReference type="Pfam" id="PF18962"/>
    </source>
</evidence>